<dbReference type="EMBL" id="UXSR01001496">
    <property type="protein sequence ID" value="VDD78327.1"/>
    <property type="molecule type" value="Genomic_DNA"/>
</dbReference>
<keyword evidence="7" id="KW-1133">Transmembrane helix</keyword>
<dbReference type="Pfam" id="PF00728">
    <property type="entry name" value="Glyco_hydro_20"/>
    <property type="match status" value="1"/>
</dbReference>
<evidence type="ECO:0000256" key="7">
    <source>
        <dbReference type="SAM" id="Phobius"/>
    </source>
</evidence>
<dbReference type="GO" id="GO:0004563">
    <property type="term" value="F:beta-N-acetylhexosaminidase activity"/>
    <property type="evidence" value="ECO:0007669"/>
    <property type="project" value="UniProtKB-EC"/>
</dbReference>
<comment type="catalytic activity">
    <reaction evidence="1">
        <text>Hydrolysis of terminal non-reducing N-acetyl-D-hexosamine residues in N-acetyl-beta-D-hexosaminides.</text>
        <dbReference type="EC" id="3.2.1.52"/>
    </reaction>
</comment>
<protein>
    <recommendedName>
        <fullName evidence="3">beta-N-acetylhexosaminidase</fullName>
        <ecNumber evidence="3">3.2.1.52</ecNumber>
    </recommendedName>
</protein>
<evidence type="ECO:0000256" key="5">
    <source>
        <dbReference type="ARBA" id="ARBA00023180"/>
    </source>
</evidence>
<sequence>MATCGKLSTHPNHDIAEADLIQLAMNHSRLTLDPGLLWGRSAHTMEARFLNASSSCPRAQSSKSIDCVQVAIRSLGDDWPSAEMDESYSILVTPSNVKITSNEVWGVLRAFETLSQLIWCSPSGNLAFINQTFIEDFPSFPHRGLHLDTARHYMSKRIILLNLVCFWSTPTNSVLVNVFLTEKDTARCFFEPPIRGCLRFDRTKFANSSSHPSFFLFFCLHFFGSTPISIVLSLRFFSIFATEAMAFNKLNVFHWHLSDDQSFPFESRTFPELSQKVSQQFWI</sequence>
<keyword evidence="7" id="KW-0472">Membrane</keyword>
<dbReference type="Gene3D" id="3.30.379.10">
    <property type="entry name" value="Chitobiase/beta-hexosaminidase domain 2-like"/>
    <property type="match status" value="1"/>
</dbReference>
<dbReference type="Pfam" id="PF14845">
    <property type="entry name" value="Glycohydro_20b2"/>
    <property type="match status" value="1"/>
</dbReference>
<dbReference type="EC" id="3.2.1.52" evidence="3"/>
<evidence type="ECO:0000256" key="3">
    <source>
        <dbReference type="ARBA" id="ARBA00012663"/>
    </source>
</evidence>
<gene>
    <name evidence="10" type="ORF">MCOS_LOCUS4330</name>
</gene>
<dbReference type="GO" id="GO:0005975">
    <property type="term" value="P:carbohydrate metabolic process"/>
    <property type="evidence" value="ECO:0007669"/>
    <property type="project" value="InterPro"/>
</dbReference>
<dbReference type="InterPro" id="IPR017853">
    <property type="entry name" value="GH"/>
</dbReference>
<evidence type="ECO:0000256" key="6">
    <source>
        <dbReference type="ARBA" id="ARBA00023295"/>
    </source>
</evidence>
<dbReference type="GO" id="GO:0005764">
    <property type="term" value="C:lysosome"/>
    <property type="evidence" value="ECO:0007669"/>
    <property type="project" value="TreeGrafter"/>
</dbReference>
<evidence type="ECO:0000256" key="4">
    <source>
        <dbReference type="ARBA" id="ARBA00022801"/>
    </source>
</evidence>
<evidence type="ECO:0000256" key="2">
    <source>
        <dbReference type="ARBA" id="ARBA00006285"/>
    </source>
</evidence>
<feature type="domain" description="Beta-hexosaminidase eukaryotic type N-terminal" evidence="9">
    <location>
        <begin position="51"/>
        <end position="117"/>
    </location>
</feature>
<accession>A0A0R3UBN1</accession>
<dbReference type="SUPFAM" id="SSF51445">
    <property type="entry name" value="(Trans)glycosidases"/>
    <property type="match status" value="1"/>
</dbReference>
<proteinExistence type="inferred from homology"/>
<dbReference type="PANTHER" id="PTHR22600">
    <property type="entry name" value="BETA-HEXOSAMINIDASE"/>
    <property type="match status" value="1"/>
</dbReference>
<evidence type="ECO:0000313" key="10">
    <source>
        <dbReference type="EMBL" id="VDD78327.1"/>
    </source>
</evidence>
<dbReference type="InterPro" id="IPR015883">
    <property type="entry name" value="Glyco_hydro_20_cat"/>
</dbReference>
<keyword evidence="4" id="KW-0378">Hydrolase</keyword>
<feature type="transmembrane region" description="Helical" evidence="7">
    <location>
        <begin position="159"/>
        <end position="180"/>
    </location>
</feature>
<dbReference type="Gene3D" id="3.20.20.80">
    <property type="entry name" value="Glycosidases"/>
    <property type="match status" value="1"/>
</dbReference>
<dbReference type="GO" id="GO:0006689">
    <property type="term" value="P:ganglioside catabolic process"/>
    <property type="evidence" value="ECO:0007669"/>
    <property type="project" value="TreeGrafter"/>
</dbReference>
<dbReference type="InterPro" id="IPR025705">
    <property type="entry name" value="Beta_hexosaminidase_sua/sub"/>
</dbReference>
<dbReference type="AlphaFoldDB" id="A0A0R3UBN1"/>
<keyword evidence="5" id="KW-0325">Glycoprotein</keyword>
<dbReference type="GO" id="GO:0030203">
    <property type="term" value="P:glycosaminoglycan metabolic process"/>
    <property type="evidence" value="ECO:0007669"/>
    <property type="project" value="TreeGrafter"/>
</dbReference>
<comment type="similarity">
    <text evidence="2">Belongs to the glycosyl hydrolase 20 family.</text>
</comment>
<evidence type="ECO:0000256" key="1">
    <source>
        <dbReference type="ARBA" id="ARBA00001231"/>
    </source>
</evidence>
<dbReference type="OrthoDB" id="428480at2759"/>
<reference evidence="10 11" key="1">
    <citation type="submission" date="2018-10" db="EMBL/GenBank/DDBJ databases">
        <authorList>
            <consortium name="Pathogen Informatics"/>
        </authorList>
    </citation>
    <scope>NUCLEOTIDE SEQUENCE [LARGE SCALE GENOMIC DNA]</scope>
</reference>
<organism evidence="10 11">
    <name type="scientific">Mesocestoides corti</name>
    <name type="common">Flatworm</name>
    <dbReference type="NCBI Taxonomy" id="53468"/>
    <lineage>
        <taxon>Eukaryota</taxon>
        <taxon>Metazoa</taxon>
        <taxon>Spiralia</taxon>
        <taxon>Lophotrochozoa</taxon>
        <taxon>Platyhelminthes</taxon>
        <taxon>Cestoda</taxon>
        <taxon>Eucestoda</taxon>
        <taxon>Cyclophyllidea</taxon>
        <taxon>Mesocestoididae</taxon>
        <taxon>Mesocestoides</taxon>
    </lineage>
</organism>
<keyword evidence="7" id="KW-0812">Transmembrane</keyword>
<dbReference type="SUPFAM" id="SSF55545">
    <property type="entry name" value="beta-N-acetylhexosaminidase-like domain"/>
    <property type="match status" value="1"/>
</dbReference>
<dbReference type="InterPro" id="IPR029019">
    <property type="entry name" value="HEX_eukaryotic_N"/>
</dbReference>
<feature type="transmembrane region" description="Helical" evidence="7">
    <location>
        <begin position="214"/>
        <end position="237"/>
    </location>
</feature>
<dbReference type="PRINTS" id="PR00738">
    <property type="entry name" value="GLHYDRLASE20"/>
</dbReference>
<evidence type="ECO:0000259" key="9">
    <source>
        <dbReference type="Pfam" id="PF14845"/>
    </source>
</evidence>
<keyword evidence="6" id="KW-0326">Glycosidase</keyword>
<dbReference type="InterPro" id="IPR029018">
    <property type="entry name" value="Hex-like_dom2"/>
</dbReference>
<dbReference type="GO" id="GO:0016020">
    <property type="term" value="C:membrane"/>
    <property type="evidence" value="ECO:0007669"/>
    <property type="project" value="TreeGrafter"/>
</dbReference>
<dbReference type="PANTHER" id="PTHR22600:SF21">
    <property type="entry name" value="BETA-HEXOSAMINIDASE A"/>
    <property type="match status" value="1"/>
</dbReference>
<feature type="domain" description="Glycoside hydrolase family 20 catalytic" evidence="8">
    <location>
        <begin position="243"/>
        <end position="278"/>
    </location>
</feature>
<keyword evidence="11" id="KW-1185">Reference proteome</keyword>
<evidence type="ECO:0000313" key="11">
    <source>
        <dbReference type="Proteomes" id="UP000267029"/>
    </source>
</evidence>
<dbReference type="Proteomes" id="UP000267029">
    <property type="component" value="Unassembled WGS sequence"/>
</dbReference>
<dbReference type="STRING" id="53468.A0A0R3UBN1"/>
<evidence type="ECO:0000259" key="8">
    <source>
        <dbReference type="Pfam" id="PF00728"/>
    </source>
</evidence>
<name>A0A0R3UBN1_MESCO</name>